<dbReference type="EMBL" id="QGKY02000094">
    <property type="protein sequence ID" value="KAF2605250.1"/>
    <property type="molecule type" value="Genomic_DNA"/>
</dbReference>
<dbReference type="EMBL" id="QGKW02001911">
    <property type="protein sequence ID" value="KAF2566625.1"/>
    <property type="molecule type" value="Genomic_DNA"/>
</dbReference>
<name>A0A8S9IB32_BRACR</name>
<evidence type="ECO:0008006" key="5">
    <source>
        <dbReference type="Google" id="ProtNLM"/>
    </source>
</evidence>
<reference evidence="2" key="1">
    <citation type="submission" date="2019-12" db="EMBL/GenBank/DDBJ databases">
        <title>Genome sequencing and annotation of Brassica cretica.</title>
        <authorList>
            <person name="Studholme D.J."/>
            <person name="Sarris P.F."/>
        </authorList>
    </citation>
    <scope>NUCLEOTIDE SEQUENCE</scope>
    <source>
        <strain evidence="2">PFS-001/15</strain>
        <strain evidence="3">PFS-102/07</strain>
        <tissue evidence="2">Leaf</tissue>
    </source>
</reference>
<accession>A0A8S9IB32</accession>
<proteinExistence type="predicted"/>
<gene>
    <name evidence="2" type="ORF">F2Q68_00024828</name>
    <name evidence="3" type="ORF">F2Q70_00025426</name>
</gene>
<evidence type="ECO:0000313" key="3">
    <source>
        <dbReference type="EMBL" id="KAF2605250.1"/>
    </source>
</evidence>
<sequence length="343" mass="38778">MNKANTTRQHSQFGSGIPNNPIGAASLSPANRTLTPATWTPALETQQASIRRVCLGNSEGLTMDGEGESSSVGEKPVVVRVKRKVGQSPLDAFWLEINERPFKRPFLDFSKLSLSNSEKKEDVKPKKVLVRHLETVTDSETTVDIIHSLFESDLDEQSCSKGKFEDRKIAFKKDNRKEQLLTKAVHQQQTAAHDARFEQIWRSRKGNKEGIHDKKLHQRCSFYDVIRVDAEERPDNAPPEVESLEDQKMLASFLPLLRECIPTAAEEIEAGIHSSHTEEYVYDFYAVNEEMDISEDSSKHQFPLVTVEEEEEFYDGPDDESDYDSDDSNGTLLPPFLLYSVAS</sequence>
<feature type="compositionally biased region" description="Acidic residues" evidence="1">
    <location>
        <begin position="307"/>
        <end position="327"/>
    </location>
</feature>
<feature type="region of interest" description="Disordered" evidence="1">
    <location>
        <begin position="1"/>
        <end position="29"/>
    </location>
</feature>
<feature type="compositionally biased region" description="Polar residues" evidence="1">
    <location>
        <begin position="1"/>
        <end position="18"/>
    </location>
</feature>
<comment type="caution">
    <text evidence="2">The sequence shown here is derived from an EMBL/GenBank/DDBJ whole genome shotgun (WGS) entry which is preliminary data.</text>
</comment>
<evidence type="ECO:0000256" key="1">
    <source>
        <dbReference type="SAM" id="MobiDB-lite"/>
    </source>
</evidence>
<dbReference type="AlphaFoldDB" id="A0A8S9IB32"/>
<protein>
    <recommendedName>
        <fullName evidence="5">Transcription factor Iwr1 domain-containing protein</fullName>
    </recommendedName>
</protein>
<dbReference type="PANTHER" id="PTHR31934">
    <property type="entry name" value="ALPHA/BETA-HYDROLASES SUPERFAMILY PROTEIN"/>
    <property type="match status" value="1"/>
</dbReference>
<evidence type="ECO:0000313" key="4">
    <source>
        <dbReference type="Proteomes" id="UP000712281"/>
    </source>
</evidence>
<dbReference type="Proteomes" id="UP000712281">
    <property type="component" value="Unassembled WGS sequence"/>
</dbReference>
<feature type="region of interest" description="Disordered" evidence="1">
    <location>
        <begin position="297"/>
        <end position="334"/>
    </location>
</feature>
<dbReference type="PANTHER" id="PTHR31934:SF2">
    <property type="entry name" value="RNA-DIRECTED DNA METHYLATION 4"/>
    <property type="match status" value="1"/>
</dbReference>
<evidence type="ECO:0000313" key="2">
    <source>
        <dbReference type="EMBL" id="KAF2566625.1"/>
    </source>
</evidence>
<organism evidence="2 4">
    <name type="scientific">Brassica cretica</name>
    <name type="common">Mustard</name>
    <dbReference type="NCBI Taxonomy" id="69181"/>
    <lineage>
        <taxon>Eukaryota</taxon>
        <taxon>Viridiplantae</taxon>
        <taxon>Streptophyta</taxon>
        <taxon>Embryophyta</taxon>
        <taxon>Tracheophyta</taxon>
        <taxon>Spermatophyta</taxon>
        <taxon>Magnoliopsida</taxon>
        <taxon>eudicotyledons</taxon>
        <taxon>Gunneridae</taxon>
        <taxon>Pentapetalae</taxon>
        <taxon>rosids</taxon>
        <taxon>malvids</taxon>
        <taxon>Brassicales</taxon>
        <taxon>Brassicaceae</taxon>
        <taxon>Brassiceae</taxon>
        <taxon>Brassica</taxon>
    </lineage>
</organism>